<accession>A0ABW4RYV7</accession>
<dbReference type="PANTHER" id="PTHR34374">
    <property type="entry name" value="LARGE RIBOSOMAL RNA SUBUNIT ACCUMULATION PROTEIN YCED HOMOLOG 1, CHLOROPLASTIC"/>
    <property type="match status" value="1"/>
</dbReference>
<proteinExistence type="predicted"/>
<evidence type="ECO:0000313" key="2">
    <source>
        <dbReference type="Proteomes" id="UP001597326"/>
    </source>
</evidence>
<dbReference type="EMBL" id="JBHUFZ010000027">
    <property type="protein sequence ID" value="MFD1890835.1"/>
    <property type="molecule type" value="Genomic_DNA"/>
</dbReference>
<keyword evidence="2" id="KW-1185">Reference proteome</keyword>
<gene>
    <name evidence="1" type="ORF">ACFSCS_11675</name>
</gene>
<dbReference type="InterPro" id="IPR003772">
    <property type="entry name" value="YceD"/>
</dbReference>
<dbReference type="PANTHER" id="PTHR34374:SF1">
    <property type="entry name" value="LARGE RIBOSOMAL RNA SUBUNIT ACCUMULATION PROTEIN YCED HOMOLOG 1, CHLOROPLASTIC"/>
    <property type="match status" value="1"/>
</dbReference>
<organism evidence="1 2">
    <name type="scientific">Luteococcus peritonei</name>
    <dbReference type="NCBI Taxonomy" id="88874"/>
    <lineage>
        <taxon>Bacteria</taxon>
        <taxon>Bacillati</taxon>
        <taxon>Actinomycetota</taxon>
        <taxon>Actinomycetes</taxon>
        <taxon>Propionibacteriales</taxon>
        <taxon>Propionibacteriaceae</taxon>
        <taxon>Luteococcus</taxon>
    </lineage>
</organism>
<protein>
    <submittedName>
        <fullName evidence="1">YceD family protein</fullName>
    </submittedName>
</protein>
<name>A0ABW4RYV7_9ACTN</name>
<dbReference type="Proteomes" id="UP001597326">
    <property type="component" value="Unassembled WGS sequence"/>
</dbReference>
<dbReference type="Pfam" id="PF02620">
    <property type="entry name" value="YceD"/>
    <property type="match status" value="1"/>
</dbReference>
<evidence type="ECO:0000313" key="1">
    <source>
        <dbReference type="EMBL" id="MFD1890835.1"/>
    </source>
</evidence>
<comment type="caution">
    <text evidence="1">The sequence shown here is derived from an EMBL/GenBank/DDBJ whole genome shotgun (WGS) entry which is preliminary data.</text>
</comment>
<dbReference type="RefSeq" id="WP_386751317.1">
    <property type="nucleotide sequence ID" value="NZ_BAAAIX010000029.1"/>
</dbReference>
<sequence>MTLSCHRAEGIVMNQHRHLDGRSPLVLEIHELARRAGTMKELHRDVPAPAELGIEMIKVPEGSDIALDLRLESVVEGVLVTGTAEVELVGECARCLETFEDESSYDIQELYFYPEREAEEDASYIQDDMINLDPALRDAVVLDLPFTPLCRDDCLGLCVTCGANLNDDPDHSHGEEIDARWAALTELDVDGEQN</sequence>
<reference evidence="2" key="1">
    <citation type="journal article" date="2019" name="Int. J. Syst. Evol. Microbiol.">
        <title>The Global Catalogue of Microorganisms (GCM) 10K type strain sequencing project: providing services to taxonomists for standard genome sequencing and annotation.</title>
        <authorList>
            <consortium name="The Broad Institute Genomics Platform"/>
            <consortium name="The Broad Institute Genome Sequencing Center for Infectious Disease"/>
            <person name="Wu L."/>
            <person name="Ma J."/>
        </authorList>
    </citation>
    <scope>NUCLEOTIDE SEQUENCE [LARGE SCALE GENOMIC DNA]</scope>
    <source>
        <strain evidence="2">CAIM 431</strain>
    </source>
</reference>